<evidence type="ECO:0000313" key="7">
    <source>
        <dbReference type="Proteomes" id="UP000078292"/>
    </source>
</evidence>
<organism evidence="6 7">
    <name type="scientific">Enteractinococcus helveticum</name>
    <dbReference type="NCBI Taxonomy" id="1837282"/>
    <lineage>
        <taxon>Bacteria</taxon>
        <taxon>Bacillati</taxon>
        <taxon>Actinomycetota</taxon>
        <taxon>Actinomycetes</taxon>
        <taxon>Micrococcales</taxon>
        <taxon>Micrococcaceae</taxon>
    </lineage>
</organism>
<evidence type="ECO:0000256" key="3">
    <source>
        <dbReference type="ARBA" id="ARBA00023163"/>
    </source>
</evidence>
<keyword evidence="7" id="KW-1185">Reference proteome</keyword>
<dbReference type="PRINTS" id="PR00455">
    <property type="entry name" value="HTHTETR"/>
</dbReference>
<dbReference type="SUPFAM" id="SSF46689">
    <property type="entry name" value="Homeodomain-like"/>
    <property type="match status" value="1"/>
</dbReference>
<dbReference type="InterPro" id="IPR050109">
    <property type="entry name" value="HTH-type_TetR-like_transc_reg"/>
</dbReference>
<dbReference type="PANTHER" id="PTHR30055">
    <property type="entry name" value="HTH-TYPE TRANSCRIPTIONAL REGULATOR RUTR"/>
    <property type="match status" value="1"/>
</dbReference>
<evidence type="ECO:0000313" key="6">
    <source>
        <dbReference type="EMBL" id="OAV51536.1"/>
    </source>
</evidence>
<dbReference type="Pfam" id="PF00440">
    <property type="entry name" value="TetR_N"/>
    <property type="match status" value="1"/>
</dbReference>
<name>A0A1B7LV06_9MICC</name>
<dbReference type="Gene3D" id="1.10.357.10">
    <property type="entry name" value="Tetracycline Repressor, domain 2"/>
    <property type="match status" value="1"/>
</dbReference>
<evidence type="ECO:0000259" key="5">
    <source>
        <dbReference type="PROSITE" id="PS50977"/>
    </source>
</evidence>
<dbReference type="Proteomes" id="UP000078292">
    <property type="component" value="Unassembled WGS sequence"/>
</dbReference>
<dbReference type="FunFam" id="1.10.10.60:FF:000141">
    <property type="entry name" value="TetR family transcriptional regulator"/>
    <property type="match status" value="1"/>
</dbReference>
<dbReference type="GO" id="GO:0000976">
    <property type="term" value="F:transcription cis-regulatory region binding"/>
    <property type="evidence" value="ECO:0007669"/>
    <property type="project" value="TreeGrafter"/>
</dbReference>
<comment type="caution">
    <text evidence="6">The sequence shown here is derived from an EMBL/GenBank/DDBJ whole genome shotgun (WGS) entry which is preliminary data.</text>
</comment>
<dbReference type="EMBL" id="LXEY01000115">
    <property type="protein sequence ID" value="OAV51536.1"/>
    <property type="molecule type" value="Genomic_DNA"/>
</dbReference>
<dbReference type="PROSITE" id="PS50977">
    <property type="entry name" value="HTH_TETR_2"/>
    <property type="match status" value="1"/>
</dbReference>
<dbReference type="AlphaFoldDB" id="A0A1B7LV06"/>
<dbReference type="InterPro" id="IPR009057">
    <property type="entry name" value="Homeodomain-like_sf"/>
</dbReference>
<evidence type="ECO:0000256" key="2">
    <source>
        <dbReference type="ARBA" id="ARBA00023125"/>
    </source>
</evidence>
<keyword evidence="1" id="KW-0805">Transcription regulation</keyword>
<evidence type="ECO:0000256" key="1">
    <source>
        <dbReference type="ARBA" id="ARBA00023015"/>
    </source>
</evidence>
<sequence>MNSSDGAVKTQRQMEKEKRREQLLAAAGRLFAARGFAAVSLDEIGAEVGVTGQAIYRHFESKQDMLGVLIGQASHFLLTRGGEIEAAHDDTFERLRLLVDLQTEFALNSSDIIRVQDRDLASVEERMQRDIRRTQREFIGIWIRAMQQIHPHETTDQLVVRAHAVFGLINSTGHSFRGLAKRKQTGNFLSYLQHMLPEMAMQALYAAPGEANDQV</sequence>
<protein>
    <recommendedName>
        <fullName evidence="5">HTH tetR-type domain-containing protein</fullName>
    </recommendedName>
</protein>
<reference evidence="6 7" key="1">
    <citation type="submission" date="2016-04" db="EMBL/GenBank/DDBJ databases">
        <title>First whole genome shotgun sequence of the bacterium Enteractinococcus sp. strain UASWS1574.</title>
        <authorList>
            <person name="Crovadore J."/>
            <person name="Chablais R."/>
            <person name="Lefort F."/>
        </authorList>
    </citation>
    <scope>NUCLEOTIDE SEQUENCE [LARGE SCALE GENOMIC DNA]</scope>
    <source>
        <strain evidence="6 7">UASWS1574</strain>
    </source>
</reference>
<proteinExistence type="predicted"/>
<dbReference type="STRING" id="1837282.A6F49_01945"/>
<evidence type="ECO:0000256" key="4">
    <source>
        <dbReference type="PROSITE-ProRule" id="PRU00335"/>
    </source>
</evidence>
<dbReference type="InterPro" id="IPR001647">
    <property type="entry name" value="HTH_TetR"/>
</dbReference>
<keyword evidence="2 4" id="KW-0238">DNA-binding</keyword>
<dbReference type="Gene3D" id="1.10.10.60">
    <property type="entry name" value="Homeodomain-like"/>
    <property type="match status" value="1"/>
</dbReference>
<keyword evidence="3" id="KW-0804">Transcription</keyword>
<dbReference type="GO" id="GO:0045892">
    <property type="term" value="P:negative regulation of DNA-templated transcription"/>
    <property type="evidence" value="ECO:0007669"/>
    <property type="project" value="UniProtKB-ARBA"/>
</dbReference>
<dbReference type="PANTHER" id="PTHR30055:SF237">
    <property type="entry name" value="TRANSCRIPTIONAL REPRESSOR MCE3R"/>
    <property type="match status" value="1"/>
</dbReference>
<feature type="DNA-binding region" description="H-T-H motif" evidence="4">
    <location>
        <begin position="40"/>
        <end position="59"/>
    </location>
</feature>
<dbReference type="GO" id="GO:0003700">
    <property type="term" value="F:DNA-binding transcription factor activity"/>
    <property type="evidence" value="ECO:0007669"/>
    <property type="project" value="TreeGrafter"/>
</dbReference>
<accession>A0A1B7LV06</accession>
<gene>
    <name evidence="6" type="ORF">A6F49_01945</name>
</gene>
<feature type="domain" description="HTH tetR-type" evidence="5">
    <location>
        <begin position="17"/>
        <end position="77"/>
    </location>
</feature>